<sequence length="614" mass="68414">MESPFHDRLDTNYCPSDEEILGIHAVVDANARAAASIDADINRLLDSRCPSCFANRHISLLSPMRRVPDDILSTIFAHLHIEAQDPISRTHPAVVVSHVAQRWRRLAISIQSLWSGIHLLLPQYPTPSPQTWGAPGPMALAEDAVDRWDAIADQTLATARTWLVRSGHCPIDVTLSAILLPHSEDCSGFTRQVERCLDSLCSAAHRWRRAYFDLSFGPQQSDVADTLEPLTLLQPHHVPRLEFLQLSVLHHGMPRRSHAHHPIIPTIAILRGPALRALDLPTVSQNWQTLPVNWSTLKELRFSTALHGPREVAQFTTPEAFFLLKECHSLVSCDIVISSPSRLAAASSRPITGVASLPNLQALAIQGPIPTKEFVQALRLPTLNSLEFGWSMESEPPGTSHQSAFTLGFGPTERRGTAGTVLEWAQRLGHQLRTVKLNIAWIAPNVLKTLLKCIPNVSDLSLRFSSLRDLHWAPRDDTGVAHLLTLRSSHKRLQSGAERGDKSAGDLCPRLRRLHLDMVGQPESITEEEVRDMIASRRRVSSNVGISEDSTMLQDVTIEFGSARMMDIQQDLESRGVSMTNFRFEANYTVPIPQPLRTDLLSPTFYRQTRGAFR</sequence>
<dbReference type="Proteomes" id="UP000298030">
    <property type="component" value="Unassembled WGS sequence"/>
</dbReference>
<dbReference type="EMBL" id="QPFP01000028">
    <property type="protein sequence ID" value="TEB29185.1"/>
    <property type="molecule type" value="Genomic_DNA"/>
</dbReference>
<dbReference type="Gene3D" id="3.80.10.10">
    <property type="entry name" value="Ribonuclease Inhibitor"/>
    <property type="match status" value="1"/>
</dbReference>
<evidence type="ECO:0008006" key="3">
    <source>
        <dbReference type="Google" id="ProtNLM"/>
    </source>
</evidence>
<gene>
    <name evidence="1" type="ORF">FA13DRAFT_1734838</name>
</gene>
<accession>A0A4Y7T4X8</accession>
<evidence type="ECO:0000313" key="1">
    <source>
        <dbReference type="EMBL" id="TEB29185.1"/>
    </source>
</evidence>
<keyword evidence="2" id="KW-1185">Reference proteome</keyword>
<dbReference type="OrthoDB" id="3043464at2759"/>
<dbReference type="AlphaFoldDB" id="A0A4Y7T4X8"/>
<dbReference type="InterPro" id="IPR032675">
    <property type="entry name" value="LRR_dom_sf"/>
</dbReference>
<comment type="caution">
    <text evidence="1">The sequence shown here is derived from an EMBL/GenBank/DDBJ whole genome shotgun (WGS) entry which is preliminary data.</text>
</comment>
<name>A0A4Y7T4X8_COPMI</name>
<protein>
    <recommendedName>
        <fullName evidence="3">F-box domain-containing protein</fullName>
    </recommendedName>
</protein>
<proteinExistence type="predicted"/>
<reference evidence="1 2" key="1">
    <citation type="journal article" date="2019" name="Nat. Ecol. Evol.">
        <title>Megaphylogeny resolves global patterns of mushroom evolution.</title>
        <authorList>
            <person name="Varga T."/>
            <person name="Krizsan K."/>
            <person name="Foldi C."/>
            <person name="Dima B."/>
            <person name="Sanchez-Garcia M."/>
            <person name="Sanchez-Ramirez S."/>
            <person name="Szollosi G.J."/>
            <person name="Szarkandi J.G."/>
            <person name="Papp V."/>
            <person name="Albert L."/>
            <person name="Andreopoulos W."/>
            <person name="Angelini C."/>
            <person name="Antonin V."/>
            <person name="Barry K.W."/>
            <person name="Bougher N.L."/>
            <person name="Buchanan P."/>
            <person name="Buyck B."/>
            <person name="Bense V."/>
            <person name="Catcheside P."/>
            <person name="Chovatia M."/>
            <person name="Cooper J."/>
            <person name="Damon W."/>
            <person name="Desjardin D."/>
            <person name="Finy P."/>
            <person name="Geml J."/>
            <person name="Haridas S."/>
            <person name="Hughes K."/>
            <person name="Justo A."/>
            <person name="Karasinski D."/>
            <person name="Kautmanova I."/>
            <person name="Kiss B."/>
            <person name="Kocsube S."/>
            <person name="Kotiranta H."/>
            <person name="LaButti K.M."/>
            <person name="Lechner B.E."/>
            <person name="Liimatainen K."/>
            <person name="Lipzen A."/>
            <person name="Lukacs Z."/>
            <person name="Mihaltcheva S."/>
            <person name="Morgado L.N."/>
            <person name="Niskanen T."/>
            <person name="Noordeloos M.E."/>
            <person name="Ohm R.A."/>
            <person name="Ortiz-Santana B."/>
            <person name="Ovrebo C."/>
            <person name="Racz N."/>
            <person name="Riley R."/>
            <person name="Savchenko A."/>
            <person name="Shiryaev A."/>
            <person name="Soop K."/>
            <person name="Spirin V."/>
            <person name="Szebenyi C."/>
            <person name="Tomsovsky M."/>
            <person name="Tulloss R.E."/>
            <person name="Uehling J."/>
            <person name="Grigoriev I.V."/>
            <person name="Vagvolgyi C."/>
            <person name="Papp T."/>
            <person name="Martin F.M."/>
            <person name="Miettinen O."/>
            <person name="Hibbett D.S."/>
            <person name="Nagy L.G."/>
        </authorList>
    </citation>
    <scope>NUCLEOTIDE SEQUENCE [LARGE SCALE GENOMIC DNA]</scope>
    <source>
        <strain evidence="1 2">FP101781</strain>
    </source>
</reference>
<organism evidence="1 2">
    <name type="scientific">Coprinellus micaceus</name>
    <name type="common">Glistening ink-cap mushroom</name>
    <name type="synonym">Coprinus micaceus</name>
    <dbReference type="NCBI Taxonomy" id="71717"/>
    <lineage>
        <taxon>Eukaryota</taxon>
        <taxon>Fungi</taxon>
        <taxon>Dikarya</taxon>
        <taxon>Basidiomycota</taxon>
        <taxon>Agaricomycotina</taxon>
        <taxon>Agaricomycetes</taxon>
        <taxon>Agaricomycetidae</taxon>
        <taxon>Agaricales</taxon>
        <taxon>Agaricineae</taxon>
        <taxon>Psathyrellaceae</taxon>
        <taxon>Coprinellus</taxon>
    </lineage>
</organism>
<evidence type="ECO:0000313" key="2">
    <source>
        <dbReference type="Proteomes" id="UP000298030"/>
    </source>
</evidence>
<dbReference type="Gene3D" id="1.20.1280.50">
    <property type="match status" value="1"/>
</dbReference>